<evidence type="ECO:0000313" key="1">
    <source>
        <dbReference type="EMBL" id="GBN26743.1"/>
    </source>
</evidence>
<sequence length="105" mass="12061">MPTKTRENAAIYRLTSTDYYKVTVEDLRRKGSQGQCFKCQQYFHNSRPRQREPVCMKCAISHETRNSPKPSETPVKCTNCEGDHTAKYASCPENTLQLKKSAERA</sequence>
<dbReference type="Proteomes" id="UP000499080">
    <property type="component" value="Unassembled WGS sequence"/>
</dbReference>
<protein>
    <recommendedName>
        <fullName evidence="3">Pre-C2HC domain-containing protein</fullName>
    </recommendedName>
</protein>
<accession>A0A4Y2MJ97</accession>
<organism evidence="1 2">
    <name type="scientific">Araneus ventricosus</name>
    <name type="common">Orbweaver spider</name>
    <name type="synonym">Epeira ventricosa</name>
    <dbReference type="NCBI Taxonomy" id="182803"/>
    <lineage>
        <taxon>Eukaryota</taxon>
        <taxon>Metazoa</taxon>
        <taxon>Ecdysozoa</taxon>
        <taxon>Arthropoda</taxon>
        <taxon>Chelicerata</taxon>
        <taxon>Arachnida</taxon>
        <taxon>Araneae</taxon>
        <taxon>Araneomorphae</taxon>
        <taxon>Entelegynae</taxon>
        <taxon>Araneoidea</taxon>
        <taxon>Araneidae</taxon>
        <taxon>Araneus</taxon>
    </lineage>
</organism>
<dbReference type="AlphaFoldDB" id="A0A4Y2MJ97"/>
<evidence type="ECO:0008006" key="3">
    <source>
        <dbReference type="Google" id="ProtNLM"/>
    </source>
</evidence>
<gene>
    <name evidence="1" type="ORF">AVEN_127518_1</name>
</gene>
<keyword evidence="2" id="KW-1185">Reference proteome</keyword>
<dbReference type="OrthoDB" id="6732668at2759"/>
<evidence type="ECO:0000313" key="2">
    <source>
        <dbReference type="Proteomes" id="UP000499080"/>
    </source>
</evidence>
<name>A0A4Y2MJ97_ARAVE</name>
<reference evidence="1 2" key="1">
    <citation type="journal article" date="2019" name="Sci. Rep.">
        <title>Orb-weaving spider Araneus ventricosus genome elucidates the spidroin gene catalogue.</title>
        <authorList>
            <person name="Kono N."/>
            <person name="Nakamura H."/>
            <person name="Ohtoshi R."/>
            <person name="Moran D.A.P."/>
            <person name="Shinohara A."/>
            <person name="Yoshida Y."/>
            <person name="Fujiwara M."/>
            <person name="Mori M."/>
            <person name="Tomita M."/>
            <person name="Arakawa K."/>
        </authorList>
    </citation>
    <scope>NUCLEOTIDE SEQUENCE [LARGE SCALE GENOMIC DNA]</scope>
</reference>
<proteinExistence type="predicted"/>
<dbReference type="EMBL" id="BGPR01007425">
    <property type="protein sequence ID" value="GBN26743.1"/>
    <property type="molecule type" value="Genomic_DNA"/>
</dbReference>
<comment type="caution">
    <text evidence="1">The sequence shown here is derived from an EMBL/GenBank/DDBJ whole genome shotgun (WGS) entry which is preliminary data.</text>
</comment>